<evidence type="ECO:0000313" key="4">
    <source>
        <dbReference type="Proteomes" id="UP000250235"/>
    </source>
</evidence>
<evidence type="ECO:0000256" key="1">
    <source>
        <dbReference type="SAM" id="MobiDB-lite"/>
    </source>
</evidence>
<organism evidence="3 4">
    <name type="scientific">Dorcoceras hygrometricum</name>
    <dbReference type="NCBI Taxonomy" id="472368"/>
    <lineage>
        <taxon>Eukaryota</taxon>
        <taxon>Viridiplantae</taxon>
        <taxon>Streptophyta</taxon>
        <taxon>Embryophyta</taxon>
        <taxon>Tracheophyta</taxon>
        <taxon>Spermatophyta</taxon>
        <taxon>Magnoliopsida</taxon>
        <taxon>eudicotyledons</taxon>
        <taxon>Gunneridae</taxon>
        <taxon>Pentapetalae</taxon>
        <taxon>asterids</taxon>
        <taxon>lamiids</taxon>
        <taxon>Lamiales</taxon>
        <taxon>Gesneriaceae</taxon>
        <taxon>Didymocarpoideae</taxon>
        <taxon>Trichosporeae</taxon>
        <taxon>Loxocarpinae</taxon>
        <taxon>Dorcoceras</taxon>
    </lineage>
</organism>
<reference evidence="3 4" key="1">
    <citation type="journal article" date="2015" name="Proc. Natl. Acad. Sci. U.S.A.">
        <title>The resurrection genome of Boea hygrometrica: A blueprint for survival of dehydration.</title>
        <authorList>
            <person name="Xiao L."/>
            <person name="Yang G."/>
            <person name="Zhang L."/>
            <person name="Yang X."/>
            <person name="Zhao S."/>
            <person name="Ji Z."/>
            <person name="Zhou Q."/>
            <person name="Hu M."/>
            <person name="Wang Y."/>
            <person name="Chen M."/>
            <person name="Xu Y."/>
            <person name="Jin H."/>
            <person name="Xiao X."/>
            <person name="Hu G."/>
            <person name="Bao F."/>
            <person name="Hu Y."/>
            <person name="Wan P."/>
            <person name="Li L."/>
            <person name="Deng X."/>
            <person name="Kuang T."/>
            <person name="Xiang C."/>
            <person name="Zhu J.K."/>
            <person name="Oliver M.J."/>
            <person name="He Y."/>
        </authorList>
    </citation>
    <scope>NUCLEOTIDE SEQUENCE [LARGE SCALE GENOMIC DNA]</scope>
    <source>
        <strain evidence="4">cv. XS01</strain>
    </source>
</reference>
<dbReference type="Proteomes" id="UP000250235">
    <property type="component" value="Unassembled WGS sequence"/>
</dbReference>
<feature type="transmembrane region" description="Helical" evidence="2">
    <location>
        <begin position="476"/>
        <end position="497"/>
    </location>
</feature>
<evidence type="ECO:0000313" key="3">
    <source>
        <dbReference type="EMBL" id="KZV30495.1"/>
    </source>
</evidence>
<dbReference type="EMBL" id="KV008265">
    <property type="protein sequence ID" value="KZV30495.1"/>
    <property type="molecule type" value="Genomic_DNA"/>
</dbReference>
<protein>
    <submittedName>
        <fullName evidence="3">Uncharacterized protein</fullName>
    </submittedName>
</protein>
<feature type="transmembrane region" description="Helical" evidence="2">
    <location>
        <begin position="540"/>
        <end position="564"/>
    </location>
</feature>
<evidence type="ECO:0000256" key="2">
    <source>
        <dbReference type="SAM" id="Phobius"/>
    </source>
</evidence>
<name>A0A2Z7B7Q0_9LAMI</name>
<dbReference type="AlphaFoldDB" id="A0A2Z7B7Q0"/>
<keyword evidence="2" id="KW-0812">Transmembrane</keyword>
<feature type="transmembrane region" description="Helical" evidence="2">
    <location>
        <begin position="421"/>
        <end position="439"/>
    </location>
</feature>
<sequence length="674" mass="75288">MSLFDLQDVCIAIGSIATLDLPMIVDLIGIYGLKGPYCTLTTTNWFLQALSVIPRGSWGDVARRSYHDPLGKSGIVIPEPQWLWKLSTAPPLLSQAAVAAAAARLRRKIVSGQFDEENPFVLISSVLLVQADEGVSFLVMDRIGDFYRNLPRRADVIVTTVGARHKCQQGLLLLPLPLPDILIYSPQSTTKITSELEREMTLNITNKLTDQKMQTAKAAPDWEVFRQKIKNNNSSDFAETLAFDKHTQPPNLDLQVIQLDRVERQLVDPLSESQLFILCIEPGYYISWFYRCSRTEDLQVIQLDRVERQLVDPLSESQLFILCIEPGRDRSRIARQVEGESRAPGSDEDVDQQSVPLCNRVRQAEVEVEDVTRQIGEMELVLARRCVVLRNSSNADVAGSSSYADVDFRLATSRWVKIRRFENSAIGVFPLVAISCWVMRCRLHLVEKKRFGYRVLYQFQGSVALFYPAAGLAMSTGFVGGVVLAAVSWTLFTVAFLRQFSSFPAFALRKTGGAALLESCSFDRYHYRRLLLAGSKITKLFNSAVFSLFSYCSHCFVVVALFSYQDARASGDSTLSSPCRDLLAPMRRVGIQGLQLVVDLIQLEVPHEVGIQGLQLVVDLIQLEVPHEVQTNRQRFKPQGKQFKRRSNSSSSGSVSSGGNGSEECRVDSAEVVI</sequence>
<feature type="compositionally biased region" description="Basic and acidic residues" evidence="1">
    <location>
        <begin position="663"/>
        <end position="674"/>
    </location>
</feature>
<feature type="compositionally biased region" description="Basic residues" evidence="1">
    <location>
        <begin position="634"/>
        <end position="647"/>
    </location>
</feature>
<keyword evidence="2" id="KW-1133">Transmembrane helix</keyword>
<gene>
    <name evidence="3" type="ORF">F511_23311</name>
</gene>
<feature type="region of interest" description="Disordered" evidence="1">
    <location>
        <begin position="633"/>
        <end position="674"/>
    </location>
</feature>
<keyword evidence="4" id="KW-1185">Reference proteome</keyword>
<proteinExistence type="predicted"/>
<keyword evidence="2" id="KW-0472">Membrane</keyword>
<accession>A0A2Z7B7Q0</accession>